<dbReference type="AlphaFoldDB" id="A0A058Z1M0"/>
<feature type="compositionally biased region" description="Low complexity" evidence="1">
    <location>
        <begin position="250"/>
        <end position="275"/>
    </location>
</feature>
<organism evidence="3">
    <name type="scientific">Fonticula alba</name>
    <name type="common">Slime mold</name>
    <dbReference type="NCBI Taxonomy" id="691883"/>
    <lineage>
        <taxon>Eukaryota</taxon>
        <taxon>Rotosphaerida</taxon>
        <taxon>Fonticulaceae</taxon>
        <taxon>Fonticula</taxon>
    </lineage>
</organism>
<evidence type="ECO:0000259" key="2">
    <source>
        <dbReference type="PROSITE" id="PS50004"/>
    </source>
</evidence>
<protein>
    <recommendedName>
        <fullName evidence="2">C2 domain-containing protein</fullName>
    </recommendedName>
</protein>
<dbReference type="PROSITE" id="PS50004">
    <property type="entry name" value="C2"/>
    <property type="match status" value="1"/>
</dbReference>
<evidence type="ECO:0000313" key="4">
    <source>
        <dbReference type="Proteomes" id="UP000030693"/>
    </source>
</evidence>
<feature type="region of interest" description="Disordered" evidence="1">
    <location>
        <begin position="229"/>
        <end position="275"/>
    </location>
</feature>
<feature type="region of interest" description="Disordered" evidence="1">
    <location>
        <begin position="580"/>
        <end position="642"/>
    </location>
</feature>
<keyword evidence="4" id="KW-1185">Reference proteome</keyword>
<feature type="compositionally biased region" description="Low complexity" evidence="1">
    <location>
        <begin position="523"/>
        <end position="545"/>
    </location>
</feature>
<dbReference type="InterPro" id="IPR035892">
    <property type="entry name" value="C2_domain_sf"/>
</dbReference>
<feature type="domain" description="C2" evidence="2">
    <location>
        <begin position="298"/>
        <end position="422"/>
    </location>
</feature>
<gene>
    <name evidence="3" type="ORF">H696_05565</name>
</gene>
<dbReference type="Pfam" id="PF00168">
    <property type="entry name" value="C2"/>
    <property type="match status" value="1"/>
</dbReference>
<feature type="region of interest" description="Disordered" evidence="1">
    <location>
        <begin position="449"/>
        <end position="484"/>
    </location>
</feature>
<dbReference type="Proteomes" id="UP000030693">
    <property type="component" value="Unassembled WGS sequence"/>
</dbReference>
<feature type="region of interest" description="Disordered" evidence="1">
    <location>
        <begin position="498"/>
        <end position="562"/>
    </location>
</feature>
<feature type="compositionally biased region" description="Low complexity" evidence="1">
    <location>
        <begin position="498"/>
        <end position="508"/>
    </location>
</feature>
<evidence type="ECO:0000256" key="1">
    <source>
        <dbReference type="SAM" id="MobiDB-lite"/>
    </source>
</evidence>
<sequence length="715" mass="74370">MGACWSGLCGPSATDDEQQRLINDNQPTEPQVDWAKIAADYALSRRLPRPPRQPSVLVSVTYADSVLALSVHMASRLPQLAPDAPFPLYSFHLTLLPDPSFLDHTSKPSVHRSKTSPPLPHRSSGGNITGKIDVQFDETFIWRLDALCPPGASPDDRATLLPTNLETTVFIALHFQSDGSDNASQVVGHCLYPIHALLPKKPPKSTSKPHDLVEPRWIVMDPAPAAVPISQPPGLTGTLGAHGDTLAGQPASLPSSSGSSLSPASLPSSSGSSLSVGSLPGLSLLGTRRRPAAVAPQRAGPIAYAKLRFEGMDTGTPVVLIEEARVTNPESIEADSPLDFYVKIYAVPDDKKRTKQKTTVKKGSYAPYFHEPLRLIPPSKGTPVSVLQVILCHANKMRHRNLADVIIDIPAALADQQAGRWDGWLPLELAPAAPGSPYTPYAWPRAAEGAAMSSPRPPGHLRIPAADQAAAPSASGTLVGSPAGASGMAGGTAALSPGPGAGASLSSPDRLGVTYHVPGGAAGPSSPTAGSRGPVSPGGPRTPVGAAQPAISTPASAPGTEGGMIIHLEVDDSQELDSALDVDFSPSGGQSRGGTLDSNWSSFTSNFTATLGGSRGGSTGGRASWRRRDASPDPRGSGTLTDVESLAVQEDPHEDTFVSLAAEGGASSPGYAGTFASIASSHFGTVGLTAEEKRRAEDLRRDDLLVDDMSEEDDF</sequence>
<dbReference type="Gene3D" id="2.60.40.150">
    <property type="entry name" value="C2 domain"/>
    <property type="match status" value="1"/>
</dbReference>
<feature type="compositionally biased region" description="Low complexity" evidence="1">
    <location>
        <begin position="464"/>
        <end position="484"/>
    </location>
</feature>
<feature type="region of interest" description="Disordered" evidence="1">
    <location>
        <begin position="105"/>
        <end position="128"/>
    </location>
</feature>
<dbReference type="InterPro" id="IPR000008">
    <property type="entry name" value="C2_dom"/>
</dbReference>
<feature type="compositionally biased region" description="Polar residues" evidence="1">
    <location>
        <begin position="596"/>
        <end position="611"/>
    </location>
</feature>
<dbReference type="EMBL" id="KB932212">
    <property type="protein sequence ID" value="KCV67833.1"/>
    <property type="molecule type" value="Genomic_DNA"/>
</dbReference>
<dbReference type="GeneID" id="20530290"/>
<proteinExistence type="predicted"/>
<name>A0A058Z1M0_FONAL</name>
<evidence type="ECO:0000313" key="3">
    <source>
        <dbReference type="EMBL" id="KCV67833.1"/>
    </source>
</evidence>
<accession>A0A058Z1M0</accession>
<reference evidence="3" key="1">
    <citation type="submission" date="2013-04" db="EMBL/GenBank/DDBJ databases">
        <title>The Genome Sequence of Fonticula alba ATCC 38817.</title>
        <authorList>
            <consortium name="The Broad Institute Genomics Platform"/>
            <person name="Russ C."/>
            <person name="Cuomo C."/>
            <person name="Burger G."/>
            <person name="Gray M.W."/>
            <person name="Holland P.W.H."/>
            <person name="King N."/>
            <person name="Lang F.B.F."/>
            <person name="Roger A.J."/>
            <person name="Ruiz-Trillo I."/>
            <person name="Brown M."/>
            <person name="Walker B."/>
            <person name="Young S."/>
            <person name="Zeng Q."/>
            <person name="Gargeya S."/>
            <person name="Fitzgerald M."/>
            <person name="Haas B."/>
            <person name="Abouelleil A."/>
            <person name="Allen A.W."/>
            <person name="Alvarado L."/>
            <person name="Arachchi H.M."/>
            <person name="Berlin A.M."/>
            <person name="Chapman S.B."/>
            <person name="Gainer-Dewar J."/>
            <person name="Goldberg J."/>
            <person name="Griggs A."/>
            <person name="Gujja S."/>
            <person name="Hansen M."/>
            <person name="Howarth C."/>
            <person name="Imamovic A."/>
            <person name="Ireland A."/>
            <person name="Larimer J."/>
            <person name="McCowan C."/>
            <person name="Murphy C."/>
            <person name="Pearson M."/>
            <person name="Poon T.W."/>
            <person name="Priest M."/>
            <person name="Roberts A."/>
            <person name="Saif S."/>
            <person name="Shea T."/>
            <person name="Sisk P."/>
            <person name="Sykes S."/>
            <person name="Wortman J."/>
            <person name="Nusbaum C."/>
            <person name="Birren B."/>
        </authorList>
    </citation>
    <scope>NUCLEOTIDE SEQUENCE [LARGE SCALE GENOMIC DNA]</scope>
    <source>
        <strain evidence="3">ATCC 38817</strain>
    </source>
</reference>
<dbReference type="RefSeq" id="XP_009497653.1">
    <property type="nucleotide sequence ID" value="XM_009499378.1"/>
</dbReference>
<dbReference type="SUPFAM" id="SSF49562">
    <property type="entry name" value="C2 domain (Calcium/lipid-binding domain, CaLB)"/>
    <property type="match status" value="1"/>
</dbReference>